<dbReference type="OrthoDB" id="1607513at2759"/>
<evidence type="ECO:0000313" key="2">
    <source>
        <dbReference type="Proteomes" id="UP000515161"/>
    </source>
</evidence>
<gene>
    <name evidence="3" type="primary">LOC117559282</name>
</gene>
<dbReference type="Proteomes" id="UP000515161">
    <property type="component" value="Unplaced"/>
</dbReference>
<name>A0A6P8W144_GYMAC</name>
<protein>
    <submittedName>
        <fullName evidence="3">Zinc finger BED domain-containing protein 1-like isoform X1</fullName>
    </submittedName>
</protein>
<evidence type="ECO:0000256" key="1">
    <source>
        <dbReference type="SAM" id="MobiDB-lite"/>
    </source>
</evidence>
<accession>A0A6P8W144</accession>
<keyword evidence="2" id="KW-1185">Reference proteome</keyword>
<dbReference type="PANTHER" id="PTHR46481:SF9">
    <property type="entry name" value="ZINC FINGER BED DOMAIN-CONTAINING PROTEIN 1-LIKE"/>
    <property type="match status" value="1"/>
</dbReference>
<dbReference type="PANTHER" id="PTHR46481">
    <property type="entry name" value="ZINC FINGER BED DOMAIN-CONTAINING PROTEIN 4"/>
    <property type="match status" value="1"/>
</dbReference>
<sequence>MKIYFHEEKQHLPSGTILDTKSLMLTKQRYFVDSAMQLYKDITDAITFHLAKDMVPIYTVTKEGFKKMIHSLDKRYVIPSRTYFSQVAIPDLYEKCRAKVETELSKVEYYAVTTDLWSSRTTEPYISLTVHFIDEDFTLKSRCLQTAFFPENHTSENIAAGLREAVAAWSLDETRQVCITTDNAANMVKAASLNEWTRLQCFGHRLHLAVENAVKKDGRINRTAGVCKKLVGHFSHSWKARSALEKAQKELNLPSHSLITECQTRWGSRQMMISRILEQQKALSQVLSVDKKLRHLIPNWQDIDVLESVSKSLGPLLEFTDALSGEDYVSVSYVKPVLHLFNSSMLLMREEDTDLSKKLKKEMRDYLNEKYEDEAARYGILFGPPVQDGLHHCRQQAPSQGQSDIGDDDDNHDMPGDCSCKLQH</sequence>
<dbReference type="InterPro" id="IPR052035">
    <property type="entry name" value="ZnF_BED_domain_contain"/>
</dbReference>
<organism evidence="2 3">
    <name type="scientific">Gymnodraco acuticeps</name>
    <name type="common">Antarctic dragonfish</name>
    <dbReference type="NCBI Taxonomy" id="8218"/>
    <lineage>
        <taxon>Eukaryota</taxon>
        <taxon>Metazoa</taxon>
        <taxon>Chordata</taxon>
        <taxon>Craniata</taxon>
        <taxon>Vertebrata</taxon>
        <taxon>Euteleostomi</taxon>
        <taxon>Actinopterygii</taxon>
        <taxon>Neopterygii</taxon>
        <taxon>Teleostei</taxon>
        <taxon>Neoteleostei</taxon>
        <taxon>Acanthomorphata</taxon>
        <taxon>Eupercaria</taxon>
        <taxon>Perciformes</taxon>
        <taxon>Notothenioidei</taxon>
        <taxon>Bathydraconidae</taxon>
        <taxon>Gymnodraco</taxon>
    </lineage>
</organism>
<feature type="region of interest" description="Disordered" evidence="1">
    <location>
        <begin position="391"/>
        <end position="424"/>
    </location>
</feature>
<dbReference type="InParanoid" id="A0A6P8W144"/>
<dbReference type="KEGG" id="gacu:117559282"/>
<dbReference type="SUPFAM" id="SSF53098">
    <property type="entry name" value="Ribonuclease H-like"/>
    <property type="match status" value="1"/>
</dbReference>
<reference evidence="3" key="1">
    <citation type="submission" date="2025-08" db="UniProtKB">
        <authorList>
            <consortium name="RefSeq"/>
        </authorList>
    </citation>
    <scope>IDENTIFICATION</scope>
</reference>
<dbReference type="AlphaFoldDB" id="A0A6P8W144"/>
<dbReference type="RefSeq" id="XP_034091853.1">
    <property type="nucleotide sequence ID" value="XM_034235962.1"/>
</dbReference>
<dbReference type="GeneID" id="117559282"/>
<proteinExistence type="predicted"/>
<dbReference type="InterPro" id="IPR012337">
    <property type="entry name" value="RNaseH-like_sf"/>
</dbReference>
<dbReference type="SUPFAM" id="SSF140996">
    <property type="entry name" value="Hermes dimerisation domain"/>
    <property type="match status" value="1"/>
</dbReference>
<evidence type="ECO:0000313" key="3">
    <source>
        <dbReference type="RefSeq" id="XP_034091853.1"/>
    </source>
</evidence>